<dbReference type="RefSeq" id="XP_018649551.1">
    <property type="nucleotide sequence ID" value="XM_018795215.1"/>
</dbReference>
<dbReference type="HOGENOM" id="CLU_1995419_0_0_1"/>
<dbReference type="Proteomes" id="UP000008854">
    <property type="component" value="Unassembled WGS sequence"/>
</dbReference>
<organism evidence="2 3">
    <name type="scientific">Schistosoma mansoni</name>
    <name type="common">Blood fluke</name>
    <dbReference type="NCBI Taxonomy" id="6183"/>
    <lineage>
        <taxon>Eukaryota</taxon>
        <taxon>Metazoa</taxon>
        <taxon>Spiralia</taxon>
        <taxon>Lophotrochozoa</taxon>
        <taxon>Platyhelminthes</taxon>
        <taxon>Trematoda</taxon>
        <taxon>Digenea</taxon>
        <taxon>Strigeidida</taxon>
        <taxon>Schistosomatoidea</taxon>
        <taxon>Schistosomatidae</taxon>
        <taxon>Schistosoma</taxon>
    </lineage>
</organism>
<sequence length="125" mass="15338">MNQITWLSVFYTKGYFILMLSFFTYIPSLVSLNEMNVSDEQITGYPSMKQILSKVKEAEQIDALNDSRIETEPDELIIAPVRFSRLRRYFRHQKRMMRAQYRMMRLQRRLYRRHYRRPFGYGYFP</sequence>
<dbReference type="GeneID" id="8343577"/>
<keyword evidence="1" id="KW-0812">Transmembrane</keyword>
<proteinExistence type="predicted"/>
<dbReference type="InParanoid" id="G4V660"/>
<keyword evidence="1" id="KW-1133">Transmembrane helix</keyword>
<dbReference type="AlphaFoldDB" id="G4V660"/>
<evidence type="ECO:0000313" key="2">
    <source>
        <dbReference type="Proteomes" id="UP000008854"/>
    </source>
</evidence>
<dbReference type="ExpressionAtlas" id="G4V660">
    <property type="expression patterns" value="baseline"/>
</dbReference>
<name>G4V660_SCHMA</name>
<dbReference type="CTD" id="8343577"/>
<evidence type="ECO:0000313" key="3">
    <source>
        <dbReference type="WBParaSite" id="Smp_000820.1"/>
    </source>
</evidence>
<dbReference type="PhylomeDB" id="G4V660"/>
<dbReference type="WBParaSite" id="Smp_000820.1">
    <property type="protein sequence ID" value="Smp_000820.1"/>
    <property type="gene ID" value="Smp_000820"/>
</dbReference>
<dbReference type="KEGG" id="smm:Smp_000820.1"/>
<accession>G4V660</accession>
<reference evidence="3" key="2">
    <citation type="submission" date="2018-12" db="UniProtKB">
        <authorList>
            <consortium name="WormBaseParasite"/>
        </authorList>
    </citation>
    <scope>IDENTIFICATION</scope>
    <source>
        <strain evidence="3">Puerto Rican</strain>
    </source>
</reference>
<reference evidence="2" key="1">
    <citation type="journal article" date="2012" name="PLoS Negl. Trop. Dis.">
        <title>A systematically improved high quality genome and transcriptome of the human blood fluke Schistosoma mansoni.</title>
        <authorList>
            <person name="Protasio A.V."/>
            <person name="Tsai I.J."/>
            <person name="Babbage A."/>
            <person name="Nichol S."/>
            <person name="Hunt M."/>
            <person name="Aslett M.A."/>
            <person name="De Silva N."/>
            <person name="Velarde G.S."/>
            <person name="Anderson T.J."/>
            <person name="Clark R.C."/>
            <person name="Davidson C."/>
            <person name="Dillon G.P."/>
            <person name="Holroyd N.E."/>
            <person name="LoVerde P.T."/>
            <person name="Lloyd C."/>
            <person name="McQuillan J."/>
            <person name="Oliveira G."/>
            <person name="Otto T.D."/>
            <person name="Parker-Manuel S.J."/>
            <person name="Quail M.A."/>
            <person name="Wilson R.A."/>
            <person name="Zerlotini A."/>
            <person name="Dunne D.W."/>
            <person name="Berriman M."/>
        </authorList>
    </citation>
    <scope>NUCLEOTIDE SEQUENCE [LARGE SCALE GENOMIC DNA]</scope>
    <source>
        <strain evidence="2">Puerto Rican</strain>
    </source>
</reference>
<protein>
    <submittedName>
        <fullName evidence="3">Secreted protein</fullName>
    </submittedName>
</protein>
<keyword evidence="1" id="KW-0472">Membrane</keyword>
<evidence type="ECO:0000256" key="1">
    <source>
        <dbReference type="SAM" id="Phobius"/>
    </source>
</evidence>
<dbReference type="OrthoDB" id="6258268at2759"/>
<feature type="transmembrane region" description="Helical" evidence="1">
    <location>
        <begin position="6"/>
        <end position="26"/>
    </location>
</feature>
<keyword evidence="2" id="KW-1185">Reference proteome</keyword>